<reference evidence="1 2" key="1">
    <citation type="submission" date="2018-09" db="EMBL/GenBank/DDBJ databases">
        <title>Insights into the microbiota of Asian seabass (Lates calcarifer) with tenacibaculosis symptoms and description of sp. nov. Tenacibaculum singaporense.</title>
        <authorList>
            <person name="Miyake S."/>
            <person name="Soh M."/>
            <person name="Azman M.N."/>
            <person name="Ngoh S.Y."/>
            <person name="Orban L."/>
        </authorList>
    </citation>
    <scope>NUCLEOTIDE SEQUENCE [LARGE SCALE GENOMIC DNA]</scope>
    <source>
        <strain evidence="1 2">DSM 106434</strain>
    </source>
</reference>
<dbReference type="EMBL" id="CP032548">
    <property type="protein sequence ID" value="AZJ36830.1"/>
    <property type="molecule type" value="Genomic_DNA"/>
</dbReference>
<organism evidence="1 2">
    <name type="scientific">Tenacibaculum singaporense</name>
    <dbReference type="NCBI Taxonomy" id="2358479"/>
    <lineage>
        <taxon>Bacteria</taxon>
        <taxon>Pseudomonadati</taxon>
        <taxon>Bacteroidota</taxon>
        <taxon>Flavobacteriia</taxon>
        <taxon>Flavobacteriales</taxon>
        <taxon>Flavobacteriaceae</taxon>
        <taxon>Tenacibaculum</taxon>
    </lineage>
</organism>
<dbReference type="KEGG" id="tsig:D6T69_15305"/>
<gene>
    <name evidence="1" type="ORF">D6T69_15305</name>
</gene>
<protein>
    <recommendedName>
        <fullName evidence="3">Tetratricopeptide repeat protein</fullName>
    </recommendedName>
</protein>
<dbReference type="RefSeq" id="WP_125068882.1">
    <property type="nucleotide sequence ID" value="NZ_CP032548.1"/>
</dbReference>
<proteinExistence type="predicted"/>
<evidence type="ECO:0000313" key="2">
    <source>
        <dbReference type="Proteomes" id="UP000274593"/>
    </source>
</evidence>
<dbReference type="Proteomes" id="UP000274593">
    <property type="component" value="Chromosome"/>
</dbReference>
<evidence type="ECO:0008006" key="3">
    <source>
        <dbReference type="Google" id="ProtNLM"/>
    </source>
</evidence>
<keyword evidence="2" id="KW-1185">Reference proteome</keyword>
<name>A0A3Q8RS13_9FLAO</name>
<accession>A0A3Q8RS13</accession>
<evidence type="ECO:0000313" key="1">
    <source>
        <dbReference type="EMBL" id="AZJ36830.1"/>
    </source>
</evidence>
<dbReference type="AlphaFoldDB" id="A0A3Q8RS13"/>
<sequence length="256" mass="29716">MPQWQNGNFLNKDLYIQLLEKPELISQEHLSDITDIIQEYPYFQSARALRLKILKNQESYKYNNELKITAAHTSDRTVLFDFITSEAFKEAPIKEEKISLKDKILPKRKQIKVSAIEEDLAIGKPLSFTQNETFSFNQWLQLSSKKAIVRTLNNKISEKQTSKTPVKSEHEAIIDRFIETAPKISRPSKTNTSDIKISENQQNNQLATETLAKVYLEQKKYDSAIQAYKILSLKYPEKSGFFADQIKRIQILQNNK</sequence>